<evidence type="ECO:0000313" key="2">
    <source>
        <dbReference type="EMBL" id="GHI71412.1"/>
    </source>
</evidence>
<evidence type="ECO:0000313" key="3">
    <source>
        <dbReference type="Proteomes" id="UP000613974"/>
    </source>
</evidence>
<dbReference type="EMBL" id="BNEC01000005">
    <property type="protein sequence ID" value="GHI71412.1"/>
    <property type="molecule type" value="Genomic_DNA"/>
</dbReference>
<proteinExistence type="predicted"/>
<name>A0ABQ3STE8_9ACTN</name>
<evidence type="ECO:0008006" key="4">
    <source>
        <dbReference type="Google" id="ProtNLM"/>
    </source>
</evidence>
<feature type="compositionally biased region" description="Basic residues" evidence="1">
    <location>
        <begin position="44"/>
        <end position="54"/>
    </location>
</feature>
<dbReference type="RefSeq" id="WP_189736171.1">
    <property type="nucleotide sequence ID" value="NZ_BMRL01000004.1"/>
</dbReference>
<keyword evidence="3" id="KW-1185">Reference proteome</keyword>
<feature type="compositionally biased region" description="Low complexity" evidence="1">
    <location>
        <begin position="25"/>
        <end position="41"/>
    </location>
</feature>
<feature type="region of interest" description="Disordered" evidence="1">
    <location>
        <begin position="1"/>
        <end position="54"/>
    </location>
</feature>
<reference evidence="3" key="1">
    <citation type="submission" date="2023-07" db="EMBL/GenBank/DDBJ databases">
        <title>Whole genome shotgun sequence of Streptomyces nojiriensis NBRC 13794.</title>
        <authorList>
            <person name="Komaki H."/>
            <person name="Tamura T."/>
        </authorList>
    </citation>
    <scope>NUCLEOTIDE SEQUENCE [LARGE SCALE GENOMIC DNA]</scope>
    <source>
        <strain evidence="3">NBRC 13794</strain>
    </source>
</reference>
<dbReference type="GeneID" id="95589650"/>
<dbReference type="Proteomes" id="UP000613974">
    <property type="component" value="Unassembled WGS sequence"/>
</dbReference>
<protein>
    <recommendedName>
        <fullName evidence="4">Small hydrophilic protein</fullName>
    </recommendedName>
</protein>
<evidence type="ECO:0000256" key="1">
    <source>
        <dbReference type="SAM" id="MobiDB-lite"/>
    </source>
</evidence>
<feature type="compositionally biased region" description="Low complexity" evidence="1">
    <location>
        <begin position="1"/>
        <end position="15"/>
    </location>
</feature>
<gene>
    <name evidence="2" type="ORF">Snoj_53300</name>
</gene>
<organism evidence="2 3">
    <name type="scientific">Streptomyces nojiriensis</name>
    <dbReference type="NCBI Taxonomy" id="66374"/>
    <lineage>
        <taxon>Bacteria</taxon>
        <taxon>Bacillati</taxon>
        <taxon>Actinomycetota</taxon>
        <taxon>Actinomycetes</taxon>
        <taxon>Kitasatosporales</taxon>
        <taxon>Streptomycetaceae</taxon>
        <taxon>Streptomyces</taxon>
    </lineage>
</organism>
<comment type="caution">
    <text evidence="2">The sequence shown here is derived from an EMBL/GenBank/DDBJ whole genome shotgun (WGS) entry which is preliminary data.</text>
</comment>
<sequence>MAKNKNQKQPAKQQPRSGQDPTKGTSETESMPSSSAPSPMDMAHKRKEKKFGHN</sequence>
<accession>A0ABQ3STE8</accession>